<protein>
    <submittedName>
        <fullName evidence="1">Uncharacterized protein</fullName>
    </submittedName>
</protein>
<gene>
    <name evidence="1" type="ORF">LCGC14_2466930</name>
</gene>
<evidence type="ECO:0000313" key="1">
    <source>
        <dbReference type="EMBL" id="KKL19293.1"/>
    </source>
</evidence>
<dbReference type="AlphaFoldDB" id="A0A0F9E5J7"/>
<dbReference type="EMBL" id="LAZR01038538">
    <property type="protein sequence ID" value="KKL19293.1"/>
    <property type="molecule type" value="Genomic_DNA"/>
</dbReference>
<accession>A0A0F9E5J7</accession>
<comment type="caution">
    <text evidence="1">The sequence shown here is derived from an EMBL/GenBank/DDBJ whole genome shotgun (WGS) entry which is preliminary data.</text>
</comment>
<name>A0A0F9E5J7_9ZZZZ</name>
<feature type="non-terminal residue" evidence="1">
    <location>
        <position position="1"/>
    </location>
</feature>
<organism evidence="1">
    <name type="scientific">marine sediment metagenome</name>
    <dbReference type="NCBI Taxonomy" id="412755"/>
    <lineage>
        <taxon>unclassified sequences</taxon>
        <taxon>metagenomes</taxon>
        <taxon>ecological metagenomes</taxon>
    </lineage>
</organism>
<sequence length="82" mass="9169">DAKKFYQGYLGFLEQFPETKGDKERVARSNIGWCFGEGMTPDKIKMWSTVCEASHPVFGTTVPTSEEALEAGIKHGKKLRTT</sequence>
<reference evidence="1" key="1">
    <citation type="journal article" date="2015" name="Nature">
        <title>Complex archaea that bridge the gap between prokaryotes and eukaryotes.</title>
        <authorList>
            <person name="Spang A."/>
            <person name="Saw J.H."/>
            <person name="Jorgensen S.L."/>
            <person name="Zaremba-Niedzwiedzka K."/>
            <person name="Martijn J."/>
            <person name="Lind A.E."/>
            <person name="van Eijk R."/>
            <person name="Schleper C."/>
            <person name="Guy L."/>
            <person name="Ettema T.J."/>
        </authorList>
    </citation>
    <scope>NUCLEOTIDE SEQUENCE</scope>
</reference>
<proteinExistence type="predicted"/>